<dbReference type="AlphaFoldDB" id="A0A4R3MAB2"/>
<dbReference type="InterPro" id="IPR024072">
    <property type="entry name" value="DHFR-like_dom_sf"/>
</dbReference>
<dbReference type="CDD" id="cd00209">
    <property type="entry name" value="DHFR"/>
    <property type="match status" value="1"/>
</dbReference>
<dbReference type="RefSeq" id="WP_132807273.1">
    <property type="nucleotide sequence ID" value="NZ_SMAK01000009.1"/>
</dbReference>
<evidence type="ECO:0000256" key="5">
    <source>
        <dbReference type="ARBA" id="ARBA00022857"/>
    </source>
</evidence>
<dbReference type="GO" id="GO:0006730">
    <property type="term" value="P:one-carbon metabolic process"/>
    <property type="evidence" value="ECO:0007669"/>
    <property type="project" value="UniProtKB-KW"/>
</dbReference>
<dbReference type="EMBL" id="SMAK01000009">
    <property type="protein sequence ID" value="TCT08345.1"/>
    <property type="molecule type" value="Genomic_DNA"/>
</dbReference>
<evidence type="ECO:0000256" key="7">
    <source>
        <dbReference type="ARBA" id="ARBA00025067"/>
    </source>
</evidence>
<organism evidence="11 12">
    <name type="scientific">Tepidamorphus gemmatus</name>
    <dbReference type="NCBI Taxonomy" id="747076"/>
    <lineage>
        <taxon>Bacteria</taxon>
        <taxon>Pseudomonadati</taxon>
        <taxon>Pseudomonadota</taxon>
        <taxon>Alphaproteobacteria</taxon>
        <taxon>Hyphomicrobiales</taxon>
        <taxon>Tepidamorphaceae</taxon>
        <taxon>Tepidamorphus</taxon>
    </lineage>
</organism>
<dbReference type="FunFam" id="3.40.430.10:FF:000001">
    <property type="entry name" value="Dihydrofolate reductase"/>
    <property type="match status" value="1"/>
</dbReference>
<dbReference type="PROSITE" id="PS00075">
    <property type="entry name" value="DHFR_1"/>
    <property type="match status" value="1"/>
</dbReference>
<dbReference type="InterPro" id="IPR012259">
    <property type="entry name" value="DHFR"/>
</dbReference>
<dbReference type="Proteomes" id="UP000295678">
    <property type="component" value="Unassembled WGS sequence"/>
</dbReference>
<feature type="domain" description="DHFR" evidence="10">
    <location>
        <begin position="5"/>
        <end position="169"/>
    </location>
</feature>
<proteinExistence type="inferred from homology"/>
<dbReference type="PANTHER" id="PTHR48069">
    <property type="entry name" value="DIHYDROFOLATE REDUCTASE"/>
    <property type="match status" value="1"/>
</dbReference>
<comment type="function">
    <text evidence="7 8">Key enzyme in folate metabolism. Catalyzes an essential reaction for de novo glycine and purine synthesis, and for DNA precursor synthesis.</text>
</comment>
<evidence type="ECO:0000259" key="10">
    <source>
        <dbReference type="PROSITE" id="PS51330"/>
    </source>
</evidence>
<evidence type="ECO:0000313" key="12">
    <source>
        <dbReference type="Proteomes" id="UP000295678"/>
    </source>
</evidence>
<dbReference type="OrthoDB" id="9804315at2"/>
<gene>
    <name evidence="11" type="ORF">EDC22_10919</name>
</gene>
<dbReference type="Gene3D" id="3.40.430.10">
    <property type="entry name" value="Dihydrofolate Reductase, subunit A"/>
    <property type="match status" value="1"/>
</dbReference>
<comment type="similarity">
    <text evidence="2 8 9">Belongs to the dihydrofolate reductase family.</text>
</comment>
<dbReference type="PRINTS" id="PR00070">
    <property type="entry name" value="DHFR"/>
</dbReference>
<dbReference type="Pfam" id="PF00186">
    <property type="entry name" value="DHFR_1"/>
    <property type="match status" value="1"/>
</dbReference>
<protein>
    <recommendedName>
        <fullName evidence="3 8">Dihydrofolate reductase</fullName>
        <ecNumber evidence="3 8">1.5.1.3</ecNumber>
    </recommendedName>
</protein>
<evidence type="ECO:0000256" key="6">
    <source>
        <dbReference type="ARBA" id="ARBA00023002"/>
    </source>
</evidence>
<evidence type="ECO:0000256" key="1">
    <source>
        <dbReference type="ARBA" id="ARBA00004903"/>
    </source>
</evidence>
<keyword evidence="12" id="KW-1185">Reference proteome</keyword>
<evidence type="ECO:0000256" key="3">
    <source>
        <dbReference type="ARBA" id="ARBA00012856"/>
    </source>
</evidence>
<evidence type="ECO:0000256" key="4">
    <source>
        <dbReference type="ARBA" id="ARBA00022563"/>
    </source>
</evidence>
<dbReference type="PROSITE" id="PS51330">
    <property type="entry name" value="DHFR_2"/>
    <property type="match status" value="1"/>
</dbReference>
<name>A0A4R3MAB2_9HYPH</name>
<dbReference type="GO" id="GO:0004146">
    <property type="term" value="F:dihydrofolate reductase activity"/>
    <property type="evidence" value="ECO:0007669"/>
    <property type="project" value="UniProtKB-EC"/>
</dbReference>
<dbReference type="SUPFAM" id="SSF53597">
    <property type="entry name" value="Dihydrofolate reductase-like"/>
    <property type="match status" value="1"/>
</dbReference>
<dbReference type="GO" id="GO:0046654">
    <property type="term" value="P:tetrahydrofolate biosynthetic process"/>
    <property type="evidence" value="ECO:0007669"/>
    <property type="project" value="UniProtKB-UniPathway"/>
</dbReference>
<comment type="pathway">
    <text evidence="1 8">Cofactor biosynthesis; tetrahydrofolate biosynthesis; 5,6,7,8-tetrahydrofolate from 7,8-dihydrofolate: step 1/1.</text>
</comment>
<dbReference type="GO" id="GO:0070401">
    <property type="term" value="F:NADP+ binding"/>
    <property type="evidence" value="ECO:0007669"/>
    <property type="project" value="UniProtKB-ARBA"/>
</dbReference>
<comment type="catalytic activity">
    <reaction evidence="8">
        <text>(6S)-5,6,7,8-tetrahydrofolate + NADP(+) = 7,8-dihydrofolate + NADPH + H(+)</text>
        <dbReference type="Rhea" id="RHEA:15009"/>
        <dbReference type="ChEBI" id="CHEBI:15378"/>
        <dbReference type="ChEBI" id="CHEBI:57451"/>
        <dbReference type="ChEBI" id="CHEBI:57453"/>
        <dbReference type="ChEBI" id="CHEBI:57783"/>
        <dbReference type="ChEBI" id="CHEBI:58349"/>
        <dbReference type="EC" id="1.5.1.3"/>
    </reaction>
</comment>
<dbReference type="GO" id="GO:0005829">
    <property type="term" value="C:cytosol"/>
    <property type="evidence" value="ECO:0007669"/>
    <property type="project" value="TreeGrafter"/>
</dbReference>
<dbReference type="GO" id="GO:0046655">
    <property type="term" value="P:folic acid metabolic process"/>
    <property type="evidence" value="ECO:0007669"/>
    <property type="project" value="TreeGrafter"/>
</dbReference>
<dbReference type="InterPro" id="IPR017925">
    <property type="entry name" value="DHFR_CS"/>
</dbReference>
<dbReference type="PANTHER" id="PTHR48069:SF3">
    <property type="entry name" value="DIHYDROFOLATE REDUCTASE"/>
    <property type="match status" value="1"/>
</dbReference>
<comment type="caution">
    <text evidence="11">The sequence shown here is derived from an EMBL/GenBank/DDBJ whole genome shotgun (WGS) entry which is preliminary data.</text>
</comment>
<evidence type="ECO:0000256" key="8">
    <source>
        <dbReference type="PIRNR" id="PIRNR000194"/>
    </source>
</evidence>
<dbReference type="PIRSF" id="PIRSF000194">
    <property type="entry name" value="DHFR"/>
    <property type="match status" value="1"/>
</dbReference>
<evidence type="ECO:0000256" key="9">
    <source>
        <dbReference type="RuleBase" id="RU004474"/>
    </source>
</evidence>
<dbReference type="UniPathway" id="UPA00077">
    <property type="reaction ID" value="UER00158"/>
</dbReference>
<dbReference type="EC" id="1.5.1.3" evidence="3 8"/>
<dbReference type="InterPro" id="IPR001796">
    <property type="entry name" value="DHFR_dom"/>
</dbReference>
<keyword evidence="6 8" id="KW-0560">Oxidoreductase</keyword>
<reference evidence="11 12" key="1">
    <citation type="submission" date="2019-03" db="EMBL/GenBank/DDBJ databases">
        <title>Genomic Encyclopedia of Type Strains, Phase IV (KMG-IV): sequencing the most valuable type-strain genomes for metagenomic binning, comparative biology and taxonomic classification.</title>
        <authorList>
            <person name="Goeker M."/>
        </authorList>
    </citation>
    <scope>NUCLEOTIDE SEQUENCE [LARGE SCALE GENOMIC DNA]</scope>
    <source>
        <strain evidence="11 12">DSM 19345</strain>
    </source>
</reference>
<keyword evidence="5 8" id="KW-0521">NADP</keyword>
<accession>A0A4R3MAB2</accession>
<evidence type="ECO:0000313" key="11">
    <source>
        <dbReference type="EMBL" id="TCT08345.1"/>
    </source>
</evidence>
<keyword evidence="4 8" id="KW-0554">One-carbon metabolism</keyword>
<evidence type="ECO:0000256" key="2">
    <source>
        <dbReference type="ARBA" id="ARBA00009539"/>
    </source>
</evidence>
<sequence length="172" mass="18875">MTAPRLSLIAAVAGNGVIGRNNELPWRLPSDLKHFKAVTMGRPVIMGRKTFESIGRPLPGRDNIVVTRSETFDVAQVHAARSLDEAERLAANFARRRGVDEIFVIGGGQLYAEAIGRARRLYITEVAGQPDGDTRFPEIDPAIWRAVSRQGPMRGATDTAAMTFVVYERIAT</sequence>
<dbReference type="GO" id="GO:0046452">
    <property type="term" value="P:dihydrofolate metabolic process"/>
    <property type="evidence" value="ECO:0007669"/>
    <property type="project" value="TreeGrafter"/>
</dbReference>